<evidence type="ECO:0000313" key="3">
    <source>
        <dbReference type="Proteomes" id="UP000008068"/>
    </source>
</evidence>
<keyword evidence="3" id="KW-1185">Reference proteome</keyword>
<dbReference type="Proteomes" id="UP000008068">
    <property type="component" value="Unassembled WGS sequence"/>
</dbReference>
<evidence type="ECO:0000313" key="2">
    <source>
        <dbReference type="EMBL" id="EGT46108.1"/>
    </source>
</evidence>
<dbReference type="STRING" id="135651.G0P5Y9"/>
<sequence length="228" mass="25309">MFLKLALLSSLLALVASRTHITDCLTENKYCVGFPRGCTGTDCHFAFSSLSNGTHAEIEIFGTDTLDKTWVAVAYSADKVMKDDFVVFCIRDDKNTNIDNIDEMAGLAFNNDHSNELYGTINNLKKNKKDKHGLNLSITEYDKEDSILYCKMNIHVTPIIEHFNMTQVEILMSKGVWIKDNLSYHGKTRNNAGIVDLSGAHKKKKNSASGSLALLSSAVTFIAAKMFL</sequence>
<accession>G0P5Y9</accession>
<organism evidence="3">
    <name type="scientific">Caenorhabditis brenneri</name>
    <name type="common">Nematode worm</name>
    <dbReference type="NCBI Taxonomy" id="135651"/>
    <lineage>
        <taxon>Eukaryota</taxon>
        <taxon>Metazoa</taxon>
        <taxon>Ecdysozoa</taxon>
        <taxon>Nematoda</taxon>
        <taxon>Chromadorea</taxon>
        <taxon>Rhabditida</taxon>
        <taxon>Rhabditina</taxon>
        <taxon>Rhabditomorpha</taxon>
        <taxon>Rhabditoidea</taxon>
        <taxon>Rhabditidae</taxon>
        <taxon>Peloderinae</taxon>
        <taxon>Caenorhabditis</taxon>
    </lineage>
</organism>
<name>G0P5Y9_CAEBE</name>
<evidence type="ECO:0000256" key="1">
    <source>
        <dbReference type="SAM" id="SignalP"/>
    </source>
</evidence>
<reference evidence="3" key="1">
    <citation type="submission" date="2011-07" db="EMBL/GenBank/DDBJ databases">
        <authorList>
            <consortium name="Caenorhabditis brenneri Sequencing and Analysis Consortium"/>
            <person name="Wilson R.K."/>
        </authorList>
    </citation>
    <scope>NUCLEOTIDE SEQUENCE [LARGE SCALE GENOMIC DNA]</scope>
    <source>
        <strain evidence="3">PB2801</strain>
    </source>
</reference>
<dbReference type="AlphaFoldDB" id="G0P5Y9"/>
<evidence type="ECO:0008006" key="4">
    <source>
        <dbReference type="Google" id="ProtNLM"/>
    </source>
</evidence>
<feature type="signal peptide" evidence="1">
    <location>
        <begin position="1"/>
        <end position="17"/>
    </location>
</feature>
<keyword evidence="1" id="KW-0732">Signal</keyword>
<dbReference type="HOGENOM" id="CLU_105994_0_0_1"/>
<dbReference type="OrthoDB" id="5801696at2759"/>
<dbReference type="EMBL" id="GL380091">
    <property type="protein sequence ID" value="EGT46108.1"/>
    <property type="molecule type" value="Genomic_DNA"/>
</dbReference>
<proteinExistence type="predicted"/>
<protein>
    <recommendedName>
        <fullName evidence="4">DOMON domain-containing protein</fullName>
    </recommendedName>
</protein>
<dbReference type="eggNOG" id="KOG4293">
    <property type="taxonomic scope" value="Eukaryota"/>
</dbReference>
<dbReference type="InParanoid" id="G0P5Y9"/>
<feature type="chain" id="PRO_5003405883" description="DOMON domain-containing protein" evidence="1">
    <location>
        <begin position="18"/>
        <end position="228"/>
    </location>
</feature>
<gene>
    <name evidence="2" type="ORF">CAEBREN_32693</name>
</gene>
<dbReference type="FunCoup" id="G0P5Y9">
    <property type="interactions" value="1898"/>
</dbReference>